<protein>
    <recommendedName>
        <fullName evidence="4">L,D-transpeptidase catalytic domain</fullName>
    </recommendedName>
</protein>
<dbReference type="Proteomes" id="UP000182100">
    <property type="component" value="Unassembled WGS sequence"/>
</dbReference>
<evidence type="ECO:0000256" key="1">
    <source>
        <dbReference type="SAM" id="MobiDB-lite"/>
    </source>
</evidence>
<dbReference type="EMBL" id="FMZK01000003">
    <property type="protein sequence ID" value="SDC74338.1"/>
    <property type="molecule type" value="Genomic_DNA"/>
</dbReference>
<proteinExistence type="predicted"/>
<sequence>MAGNSSAIVTGLTAAALLTVGVLGHRAAANAPAAPHADRAGTARTALRADRDGGSPAAPPKGSGRGPRVVYDLGDDRVWLVGSGGEVRRTFTVSPSTVDPEPGTYRVTSRSKNITGSDGVPVEHVVRFASNAGTAIGFSAAVDGSAPHLDPRIRTGGIRETREDGEAMWRFATIGRAVVVVR</sequence>
<evidence type="ECO:0008006" key="4">
    <source>
        <dbReference type="Google" id="ProtNLM"/>
    </source>
</evidence>
<feature type="compositionally biased region" description="Basic and acidic residues" evidence="1">
    <location>
        <begin position="36"/>
        <end position="53"/>
    </location>
</feature>
<feature type="compositionally biased region" description="Low complexity" evidence="1">
    <location>
        <begin position="54"/>
        <end position="68"/>
    </location>
</feature>
<reference evidence="3" key="1">
    <citation type="submission" date="2016-10" db="EMBL/GenBank/DDBJ databases">
        <authorList>
            <person name="Varghese N."/>
            <person name="Submissions S."/>
        </authorList>
    </citation>
    <scope>NUCLEOTIDE SEQUENCE [LARGE SCALE GENOMIC DNA]</scope>
    <source>
        <strain evidence="3">CGMCC 4.3504</strain>
    </source>
</reference>
<feature type="region of interest" description="Disordered" evidence="1">
    <location>
        <begin position="29"/>
        <end position="69"/>
    </location>
</feature>
<dbReference type="RefSeq" id="WP_055572654.1">
    <property type="nucleotide sequence ID" value="NZ_FMZK01000003.1"/>
</dbReference>
<dbReference type="AlphaFoldDB" id="A0A1G6P2V0"/>
<evidence type="ECO:0000313" key="3">
    <source>
        <dbReference type="Proteomes" id="UP000182100"/>
    </source>
</evidence>
<dbReference type="STRING" id="67344.SAMN05216505_103390"/>
<name>A0A1G6P2V0_9ACTN</name>
<accession>A0A1G6P2V0</accession>
<organism evidence="2 3">
    <name type="scientific">Streptomyces prasinopilosus</name>
    <dbReference type="NCBI Taxonomy" id="67344"/>
    <lineage>
        <taxon>Bacteria</taxon>
        <taxon>Bacillati</taxon>
        <taxon>Actinomycetota</taxon>
        <taxon>Actinomycetes</taxon>
        <taxon>Kitasatosporales</taxon>
        <taxon>Streptomycetaceae</taxon>
        <taxon>Streptomyces</taxon>
    </lineage>
</organism>
<keyword evidence="3" id="KW-1185">Reference proteome</keyword>
<evidence type="ECO:0000313" key="2">
    <source>
        <dbReference type="EMBL" id="SDC74338.1"/>
    </source>
</evidence>
<gene>
    <name evidence="2" type="ORF">SAMN05216505_103390</name>
</gene>